<dbReference type="PROSITE" id="PS50109">
    <property type="entry name" value="HIS_KIN"/>
    <property type="match status" value="1"/>
</dbReference>
<dbReference type="InterPro" id="IPR003594">
    <property type="entry name" value="HATPase_dom"/>
</dbReference>
<dbReference type="SMART" id="SM00304">
    <property type="entry name" value="HAMP"/>
    <property type="match status" value="1"/>
</dbReference>
<dbReference type="AlphaFoldDB" id="A0A6H9YQQ4"/>
<protein>
    <recommendedName>
        <fullName evidence="3">histidine kinase</fullName>
        <ecNumber evidence="3">2.7.13.3</ecNumber>
    </recommendedName>
</protein>
<evidence type="ECO:0000256" key="4">
    <source>
        <dbReference type="ARBA" id="ARBA00022553"/>
    </source>
</evidence>
<dbReference type="InterPro" id="IPR003660">
    <property type="entry name" value="HAMP_dom"/>
</dbReference>
<dbReference type="InterPro" id="IPR003661">
    <property type="entry name" value="HisK_dim/P_dom"/>
</dbReference>
<dbReference type="GO" id="GO:0005886">
    <property type="term" value="C:plasma membrane"/>
    <property type="evidence" value="ECO:0007669"/>
    <property type="project" value="UniProtKB-SubCell"/>
</dbReference>
<dbReference type="SUPFAM" id="SSF55874">
    <property type="entry name" value="ATPase domain of HSP90 chaperone/DNA topoisomerase II/histidine kinase"/>
    <property type="match status" value="1"/>
</dbReference>
<keyword evidence="4" id="KW-0597">Phosphoprotein</keyword>
<comment type="caution">
    <text evidence="14">The sequence shown here is derived from an EMBL/GenBank/DDBJ whole genome shotgun (WGS) entry which is preliminary data.</text>
</comment>
<evidence type="ECO:0000313" key="15">
    <source>
        <dbReference type="Proteomes" id="UP000468735"/>
    </source>
</evidence>
<dbReference type="InterPro" id="IPR036890">
    <property type="entry name" value="HATPase_C_sf"/>
</dbReference>
<keyword evidence="7 14" id="KW-0418">Kinase</keyword>
<dbReference type="InterPro" id="IPR005467">
    <property type="entry name" value="His_kinase_dom"/>
</dbReference>
<evidence type="ECO:0000256" key="9">
    <source>
        <dbReference type="ARBA" id="ARBA00023012"/>
    </source>
</evidence>
<evidence type="ECO:0000256" key="3">
    <source>
        <dbReference type="ARBA" id="ARBA00012438"/>
    </source>
</evidence>
<feature type="transmembrane region" description="Helical" evidence="11">
    <location>
        <begin position="162"/>
        <end position="182"/>
    </location>
</feature>
<organism evidence="14 15">
    <name type="scientific">Actinomadura rudentiformis</name>
    <dbReference type="NCBI Taxonomy" id="359158"/>
    <lineage>
        <taxon>Bacteria</taxon>
        <taxon>Bacillati</taxon>
        <taxon>Actinomycetota</taxon>
        <taxon>Actinomycetes</taxon>
        <taxon>Streptosporangiales</taxon>
        <taxon>Thermomonosporaceae</taxon>
        <taxon>Actinomadura</taxon>
    </lineage>
</organism>
<dbReference type="InterPro" id="IPR036097">
    <property type="entry name" value="HisK_dim/P_sf"/>
</dbReference>
<evidence type="ECO:0000256" key="8">
    <source>
        <dbReference type="ARBA" id="ARBA00022989"/>
    </source>
</evidence>
<evidence type="ECO:0000256" key="5">
    <source>
        <dbReference type="ARBA" id="ARBA00022679"/>
    </source>
</evidence>
<evidence type="ECO:0000259" key="13">
    <source>
        <dbReference type="PROSITE" id="PS50885"/>
    </source>
</evidence>
<dbReference type="PROSITE" id="PS50885">
    <property type="entry name" value="HAMP"/>
    <property type="match status" value="1"/>
</dbReference>
<feature type="domain" description="HAMP" evidence="13">
    <location>
        <begin position="187"/>
        <end position="240"/>
    </location>
</feature>
<keyword evidence="8 11" id="KW-1133">Transmembrane helix</keyword>
<proteinExistence type="predicted"/>
<feature type="transmembrane region" description="Helical" evidence="11">
    <location>
        <begin position="21"/>
        <end position="42"/>
    </location>
</feature>
<dbReference type="PRINTS" id="PR00344">
    <property type="entry name" value="BCTRLSENSOR"/>
</dbReference>
<keyword evidence="15" id="KW-1185">Reference proteome</keyword>
<dbReference type="Pfam" id="PF00512">
    <property type="entry name" value="HisKA"/>
    <property type="match status" value="1"/>
</dbReference>
<dbReference type="PANTHER" id="PTHR45436">
    <property type="entry name" value="SENSOR HISTIDINE KINASE YKOH"/>
    <property type="match status" value="1"/>
</dbReference>
<dbReference type="GO" id="GO:0000155">
    <property type="term" value="F:phosphorelay sensor kinase activity"/>
    <property type="evidence" value="ECO:0007669"/>
    <property type="project" value="InterPro"/>
</dbReference>
<dbReference type="OrthoDB" id="9786919at2"/>
<dbReference type="EC" id="2.7.13.3" evidence="3"/>
<dbReference type="CDD" id="cd00082">
    <property type="entry name" value="HisKA"/>
    <property type="match status" value="1"/>
</dbReference>
<evidence type="ECO:0000256" key="10">
    <source>
        <dbReference type="ARBA" id="ARBA00023136"/>
    </source>
</evidence>
<reference evidence="14 15" key="1">
    <citation type="submission" date="2019-09" db="EMBL/GenBank/DDBJ databases">
        <title>Actinomadura physcomitrii sp. nov., a novel actinomycete isolated from moss [Physcomitrium sphaericum (Ludw) Fuernr].</title>
        <authorList>
            <person name="Zhuang X."/>
            <person name="Liu C."/>
        </authorList>
    </citation>
    <scope>NUCLEOTIDE SEQUENCE [LARGE SCALE GENOMIC DNA]</scope>
    <source>
        <strain evidence="14 15">HMC1</strain>
    </source>
</reference>
<dbReference type="Gene3D" id="3.30.565.10">
    <property type="entry name" value="Histidine kinase-like ATPase, C-terminal domain"/>
    <property type="match status" value="1"/>
</dbReference>
<dbReference type="EMBL" id="WBMT01000009">
    <property type="protein sequence ID" value="KAB2347478.1"/>
    <property type="molecule type" value="Genomic_DNA"/>
</dbReference>
<keyword evidence="6 11" id="KW-0812">Transmembrane</keyword>
<dbReference type="SMART" id="SM00388">
    <property type="entry name" value="HisKA"/>
    <property type="match status" value="1"/>
</dbReference>
<dbReference type="Proteomes" id="UP000468735">
    <property type="component" value="Unassembled WGS sequence"/>
</dbReference>
<evidence type="ECO:0000256" key="6">
    <source>
        <dbReference type="ARBA" id="ARBA00022692"/>
    </source>
</evidence>
<dbReference type="SMART" id="SM00387">
    <property type="entry name" value="HATPase_c"/>
    <property type="match status" value="1"/>
</dbReference>
<dbReference type="RefSeq" id="WP_151562363.1">
    <property type="nucleotide sequence ID" value="NZ_WBMT01000009.1"/>
</dbReference>
<dbReference type="InterPro" id="IPR050428">
    <property type="entry name" value="TCS_sensor_his_kinase"/>
</dbReference>
<feature type="domain" description="Histidine kinase" evidence="12">
    <location>
        <begin position="248"/>
        <end position="454"/>
    </location>
</feature>
<dbReference type="SUPFAM" id="SSF47384">
    <property type="entry name" value="Homodimeric domain of signal transducing histidine kinase"/>
    <property type="match status" value="1"/>
</dbReference>
<dbReference type="Gene3D" id="1.10.287.130">
    <property type="match status" value="1"/>
</dbReference>
<gene>
    <name evidence="14" type="ORF">F8566_21015</name>
</gene>
<dbReference type="Pfam" id="PF02518">
    <property type="entry name" value="HATPase_c"/>
    <property type="match status" value="1"/>
</dbReference>
<keyword evidence="9" id="KW-0902">Two-component regulatory system</keyword>
<dbReference type="CDD" id="cd00075">
    <property type="entry name" value="HATPase"/>
    <property type="match status" value="1"/>
</dbReference>
<comment type="catalytic activity">
    <reaction evidence="1">
        <text>ATP + protein L-histidine = ADP + protein N-phospho-L-histidine.</text>
        <dbReference type="EC" id="2.7.13.3"/>
    </reaction>
</comment>
<evidence type="ECO:0000256" key="11">
    <source>
        <dbReference type="SAM" id="Phobius"/>
    </source>
</evidence>
<comment type="subcellular location">
    <subcellularLocation>
        <location evidence="2">Cell membrane</location>
    </subcellularLocation>
</comment>
<evidence type="ECO:0000256" key="7">
    <source>
        <dbReference type="ARBA" id="ARBA00022777"/>
    </source>
</evidence>
<sequence length="455" mass="49592">MRVQRVRWRPSRWSLQTRVTAVSIAVAGTLLILGVTVFYVTVRHALYEGLHERGAVAIKLLEDDLQRSDPPAVLAPEVTGFSLIQVVDDQGVVVASSPILAGHPAMTARRPSEERERQSETITVPGVSSRVYIVSERVRAPGGWRTIHVGSPMADLDHARGFFLGALGVSVVLISCVVGVAVRRAVRRATRPVCVMSAELAAITGGEPIRRVTVPDTADEVSELADSINRTLRRLEGVVERQRGFVADVSHELRSPLTGLRAQLEVALEHPEDEDWPAVARAALGDADRLQNIVTDLLIMAKLEAGLRLDRRPVDLGDLAHTEAARRRRRVPIEVEADEGVIVEGTQMHLVRLLTNLLDNAERHAASLVRVTVRAEEDTAVLEVSDDGAGIPVQDRELVFRRFQRLDESRKRDSGGTGLGLPISREIAAAHDGTLEAADSDGGARLVLRLPLKGK</sequence>
<evidence type="ECO:0000256" key="2">
    <source>
        <dbReference type="ARBA" id="ARBA00004236"/>
    </source>
</evidence>
<evidence type="ECO:0000259" key="12">
    <source>
        <dbReference type="PROSITE" id="PS50109"/>
    </source>
</evidence>
<evidence type="ECO:0000313" key="14">
    <source>
        <dbReference type="EMBL" id="KAB2347478.1"/>
    </source>
</evidence>
<name>A0A6H9YQQ4_9ACTN</name>
<keyword evidence="10 11" id="KW-0472">Membrane</keyword>
<keyword evidence="5" id="KW-0808">Transferase</keyword>
<dbReference type="InterPro" id="IPR004358">
    <property type="entry name" value="Sig_transdc_His_kin-like_C"/>
</dbReference>
<dbReference type="Gene3D" id="6.10.340.10">
    <property type="match status" value="1"/>
</dbReference>
<accession>A0A6H9YQQ4</accession>
<dbReference type="PANTHER" id="PTHR45436:SF5">
    <property type="entry name" value="SENSOR HISTIDINE KINASE TRCS"/>
    <property type="match status" value="1"/>
</dbReference>
<evidence type="ECO:0000256" key="1">
    <source>
        <dbReference type="ARBA" id="ARBA00000085"/>
    </source>
</evidence>